<keyword evidence="1" id="KW-0413">Isomerase</keyword>
<dbReference type="EMBL" id="CP046240">
    <property type="protein sequence ID" value="WFD49874.1"/>
    <property type="molecule type" value="Genomic_DNA"/>
</dbReference>
<dbReference type="PANTHER" id="PTHR10091">
    <property type="entry name" value="ALDOSE-1-EPIMERASE"/>
    <property type="match status" value="1"/>
</dbReference>
<accession>A0ABY8EWE9</accession>
<reference evidence="1 2" key="1">
    <citation type="journal article" date="2020" name="Elife">
        <title>Loss of centromere function drives karyotype evolution in closely related Malassezia species.</title>
        <authorList>
            <person name="Sankaranarayanan S.R."/>
            <person name="Ianiri G."/>
            <person name="Coelho M.A."/>
            <person name="Reza M.H."/>
            <person name="Thimmappa B.C."/>
            <person name="Ganguly P."/>
            <person name="Vadnala R.N."/>
            <person name="Sun S."/>
            <person name="Siddharthan R."/>
            <person name="Tellgren-Roth C."/>
            <person name="Dawson T.L."/>
            <person name="Heitman J."/>
            <person name="Sanyal K."/>
        </authorList>
    </citation>
    <scope>NUCLEOTIDE SEQUENCE [LARGE SCALE GENOMIC DNA]</scope>
    <source>
        <strain evidence="1">CBS14141</strain>
    </source>
</reference>
<dbReference type="PANTHER" id="PTHR10091:SF0">
    <property type="entry name" value="GALACTOSE MUTAROTASE"/>
    <property type="match status" value="1"/>
</dbReference>
<proteinExistence type="predicted"/>
<name>A0ABY8EWE9_MALFU</name>
<dbReference type="InterPro" id="IPR014718">
    <property type="entry name" value="GH-type_carb-bd"/>
</dbReference>
<evidence type="ECO:0000313" key="1">
    <source>
        <dbReference type="EMBL" id="WFD49874.1"/>
    </source>
</evidence>
<keyword evidence="2" id="KW-1185">Reference proteome</keyword>
<dbReference type="EC" id="5.1.3.3" evidence="1"/>
<sequence>MADVVLRGASGRLEVHLLRYGMTVHAIRVRHGDAEYDVLAGPADPATHRTHRAFYGPLIGRYANRLPAGPLRTDEVAIDAQPWGGDGISHHGGPPPAAAPHDALEQAGPLDTALWTVEPAPQFFGPEDWASLESHVVMALESPAGNQGYPGRVRIEALTGVARDACRIHVAYRARLVDACAATPLNLTQHWGFHVRPAHTVQGDAHLAQHRLALELPHRRLALDARGVPTGALEACDAAHDWTQAKALGQQAPAGGYDHFYVWGPPTRQPVARLTSPEGIALAFSTNQAGVQLYVAREGTDDAEGDVRAAAFLEFSAPHATFLHAPLQQAAGTDTVLRAGETYENWVDIDIAAAEA</sequence>
<dbReference type="InterPro" id="IPR008183">
    <property type="entry name" value="Aldose_1/G6P_1-epimerase"/>
</dbReference>
<dbReference type="Proteomes" id="UP000818624">
    <property type="component" value="Chromosome 7"/>
</dbReference>
<dbReference type="SUPFAM" id="SSF74650">
    <property type="entry name" value="Galactose mutarotase-like"/>
    <property type="match status" value="1"/>
</dbReference>
<dbReference type="GO" id="GO:0004034">
    <property type="term" value="F:aldose 1-epimerase activity"/>
    <property type="evidence" value="ECO:0007669"/>
    <property type="project" value="UniProtKB-EC"/>
</dbReference>
<gene>
    <name evidence="1" type="ORF">GLX27_004560</name>
</gene>
<dbReference type="Gene3D" id="2.70.98.10">
    <property type="match status" value="1"/>
</dbReference>
<organism evidence="1 2">
    <name type="scientific">Malassezia furfur</name>
    <name type="common">Pityriasis versicolor infection agent</name>
    <name type="synonym">Pityrosporum furfur</name>
    <dbReference type="NCBI Taxonomy" id="55194"/>
    <lineage>
        <taxon>Eukaryota</taxon>
        <taxon>Fungi</taxon>
        <taxon>Dikarya</taxon>
        <taxon>Basidiomycota</taxon>
        <taxon>Ustilaginomycotina</taxon>
        <taxon>Malasseziomycetes</taxon>
        <taxon>Malasseziales</taxon>
        <taxon>Malasseziaceae</taxon>
        <taxon>Malassezia</taxon>
    </lineage>
</organism>
<dbReference type="InterPro" id="IPR011013">
    <property type="entry name" value="Gal_mutarotase_sf_dom"/>
</dbReference>
<dbReference type="Pfam" id="PF01263">
    <property type="entry name" value="Aldose_epim"/>
    <property type="match status" value="1"/>
</dbReference>
<evidence type="ECO:0000313" key="2">
    <source>
        <dbReference type="Proteomes" id="UP000818624"/>
    </source>
</evidence>
<protein>
    <submittedName>
        <fullName evidence="1">Aldose 1-epimerase</fullName>
        <ecNumber evidence="1">5.1.3.3</ecNumber>
    </submittedName>
</protein>